<dbReference type="RefSeq" id="WP_147073250.1">
    <property type="nucleotide sequence ID" value="NZ_AP021884.1"/>
</dbReference>
<name>A0A512L8M7_9PROT</name>
<protein>
    <submittedName>
        <fullName evidence="1">Uncharacterized protein</fullName>
    </submittedName>
</protein>
<reference evidence="1 2" key="1">
    <citation type="submission" date="2019-07" db="EMBL/GenBank/DDBJ databases">
        <title>Whole genome shotgun sequence of Thiobacillus plumbophilus NBRC 107929.</title>
        <authorList>
            <person name="Hosoyama A."/>
            <person name="Uohara A."/>
            <person name="Ohji S."/>
            <person name="Ichikawa N."/>
        </authorList>
    </citation>
    <scope>NUCLEOTIDE SEQUENCE [LARGE SCALE GENOMIC DNA]</scope>
    <source>
        <strain evidence="1 2">NBRC 107929</strain>
    </source>
</reference>
<keyword evidence="2" id="KW-1185">Reference proteome</keyword>
<dbReference type="OrthoDB" id="8609885at2"/>
<dbReference type="Proteomes" id="UP000321337">
    <property type="component" value="Unassembled WGS sequence"/>
</dbReference>
<dbReference type="EMBL" id="BKAD01000019">
    <property type="protein sequence ID" value="GEP30819.1"/>
    <property type="molecule type" value="Genomic_DNA"/>
</dbReference>
<dbReference type="AlphaFoldDB" id="A0A512L8M7"/>
<accession>A0A512L8M7</accession>
<gene>
    <name evidence="1" type="ORF">TPL01_19570</name>
</gene>
<evidence type="ECO:0000313" key="2">
    <source>
        <dbReference type="Proteomes" id="UP000321337"/>
    </source>
</evidence>
<evidence type="ECO:0000313" key="1">
    <source>
        <dbReference type="EMBL" id="GEP30819.1"/>
    </source>
</evidence>
<comment type="caution">
    <text evidence="1">The sequence shown here is derived from an EMBL/GenBank/DDBJ whole genome shotgun (WGS) entry which is preliminary data.</text>
</comment>
<sequence length="671" mass="71761">MPAVLNEVTLVAALPAPTASVAVGPPLVDLLFDQPAATDANLVFGANYIAPRDDVVVLASLPLPVVAIKFIPPARAALLAELPALTVTTLLLRPSVPLDVTGASLPGVVFSGEVRYYSRTQRPTVGQTAHAWQVAAQTEDGSTQGQQDAAATPAGWDTFWRRTLGVPQGIEHRLPPVLAAAPEQRGARHQDATRLQDSTWFAHQDATRFAATRQGLFQNAGPLRDTTRFRHQDGDRTKRAGRVSFWQIARLLTERQGSDFQIASPSLKGWSVRYQDAVPPPLGISVWVVPQPPAPIPCYTPSAHLLFAALAPADSHLLFVCENHINPPPPDGEPVVVPVRRVYFVINNVTLYRVSDGAPVPVFNLSLSLDASSWAWGFDAVLPAKAEALVAGSASGPVELVASVNGTPFRVLAESISRERIFGDASIRISGRGRNAVLAAPYAPVMTFSNTEGRTARQLMDDVLTVNGIPLGWAVDWGLTDWNVPAGAFAQQGSWIDALTAIAGAAGGYLIPHPSAQSIRVRHRYPVAPWEWSTVTPDFVLPVDAVARESLRWLEKPAYNRVFVSGQDVGVLGQVTRAGTAGEVLAPMVVDPLITEAAAARQRGVAVLADTGHQLEVSLRLPVLAETGIIEPGAFVEYQDGSVTRLGIVRATQVEAGLPEVWQTLGVQAYA</sequence>
<proteinExistence type="predicted"/>
<organism evidence="1 2">
    <name type="scientific">Sulfuriferula plumbiphila</name>
    <dbReference type="NCBI Taxonomy" id="171865"/>
    <lineage>
        <taxon>Bacteria</taxon>
        <taxon>Pseudomonadati</taxon>
        <taxon>Pseudomonadota</taxon>
        <taxon>Betaproteobacteria</taxon>
        <taxon>Nitrosomonadales</taxon>
        <taxon>Sulfuricellaceae</taxon>
        <taxon>Sulfuriferula</taxon>
    </lineage>
</organism>